<reference evidence="3" key="1">
    <citation type="submission" date="2022-08" db="EMBL/GenBank/DDBJ databases">
        <title>A Global Phylogenomic Analysis of the Shiitake Genus Lentinula.</title>
        <authorList>
            <consortium name="DOE Joint Genome Institute"/>
            <person name="Sierra-Patev S."/>
            <person name="Min B."/>
            <person name="Naranjo-Ortiz M."/>
            <person name="Looney B."/>
            <person name="Konkel Z."/>
            <person name="Slot J.C."/>
            <person name="Sakamoto Y."/>
            <person name="Steenwyk J.L."/>
            <person name="Rokas A."/>
            <person name="Carro J."/>
            <person name="Camarero S."/>
            <person name="Ferreira P."/>
            <person name="Molpeceres G."/>
            <person name="Ruiz-Duenas F.J."/>
            <person name="Serrano A."/>
            <person name="Henrissat B."/>
            <person name="Drula E."/>
            <person name="Hughes K.W."/>
            <person name="Mata J.L."/>
            <person name="Ishikawa N.K."/>
            <person name="Vargas-Isla R."/>
            <person name="Ushijima S."/>
            <person name="Smith C.A."/>
            <person name="Ahrendt S."/>
            <person name="Andreopoulos W."/>
            <person name="He G."/>
            <person name="Labutti K."/>
            <person name="Lipzen A."/>
            <person name="Ng V."/>
            <person name="Riley R."/>
            <person name="Sandor L."/>
            <person name="Barry K."/>
            <person name="Martinez A.T."/>
            <person name="Xiao Y."/>
            <person name="Gibbons J.G."/>
            <person name="Terashima K."/>
            <person name="Grigoriev I.V."/>
            <person name="Hibbett D.S."/>
        </authorList>
    </citation>
    <scope>NUCLEOTIDE SEQUENCE</scope>
    <source>
        <strain evidence="3">JLM2183</strain>
    </source>
</reference>
<dbReference type="GO" id="GO:0004165">
    <property type="term" value="F:delta(3)-delta(2)-enoyl-CoA isomerase activity"/>
    <property type="evidence" value="ECO:0007669"/>
    <property type="project" value="TreeGrafter"/>
</dbReference>
<dbReference type="OrthoDB" id="1696280at2759"/>
<dbReference type="GO" id="GO:0006635">
    <property type="term" value="P:fatty acid beta-oxidation"/>
    <property type="evidence" value="ECO:0007669"/>
    <property type="project" value="TreeGrafter"/>
</dbReference>
<dbReference type="Gene3D" id="3.90.226.10">
    <property type="entry name" value="2-enoyl-CoA Hydratase, Chain A, domain 1"/>
    <property type="match status" value="1"/>
</dbReference>
<dbReference type="InterPro" id="IPR018376">
    <property type="entry name" value="Enoyl-CoA_hyd/isom_CS"/>
</dbReference>
<organism evidence="3 4">
    <name type="scientific">Lentinula aciculospora</name>
    <dbReference type="NCBI Taxonomy" id="153920"/>
    <lineage>
        <taxon>Eukaryota</taxon>
        <taxon>Fungi</taxon>
        <taxon>Dikarya</taxon>
        <taxon>Basidiomycota</taxon>
        <taxon>Agaricomycotina</taxon>
        <taxon>Agaricomycetes</taxon>
        <taxon>Agaricomycetidae</taxon>
        <taxon>Agaricales</taxon>
        <taxon>Marasmiineae</taxon>
        <taxon>Omphalotaceae</taxon>
        <taxon>Lentinula</taxon>
    </lineage>
</organism>
<accession>A0A9W9AE43</accession>
<proteinExistence type="inferred from homology"/>
<dbReference type="EMBL" id="JAOTPV010000007">
    <property type="protein sequence ID" value="KAJ4480076.1"/>
    <property type="molecule type" value="Genomic_DNA"/>
</dbReference>
<protein>
    <submittedName>
        <fullName evidence="3">ClpP/crotonase-like domain-containing protein</fullName>
    </submittedName>
</protein>
<gene>
    <name evidence="3" type="ORF">J3R30DRAFT_2574350</name>
</gene>
<dbReference type="PANTHER" id="PTHR11941:SF75">
    <property type="entry name" value="ENOYL-COA HYDRATASE_ISOMERASE FAMILY PROTEIN"/>
    <property type="match status" value="1"/>
</dbReference>
<comment type="similarity">
    <text evidence="1 2">Belongs to the enoyl-CoA hydratase/isomerase family.</text>
</comment>
<dbReference type="Proteomes" id="UP001150266">
    <property type="component" value="Unassembled WGS sequence"/>
</dbReference>
<dbReference type="Pfam" id="PF00378">
    <property type="entry name" value="ECH_1"/>
    <property type="match status" value="1"/>
</dbReference>
<evidence type="ECO:0000256" key="2">
    <source>
        <dbReference type="RuleBase" id="RU003707"/>
    </source>
</evidence>
<dbReference type="InterPro" id="IPR029045">
    <property type="entry name" value="ClpP/crotonase-like_dom_sf"/>
</dbReference>
<name>A0A9W9AE43_9AGAR</name>
<dbReference type="PANTHER" id="PTHR11941">
    <property type="entry name" value="ENOYL-COA HYDRATASE-RELATED"/>
    <property type="match status" value="1"/>
</dbReference>
<evidence type="ECO:0000256" key="1">
    <source>
        <dbReference type="ARBA" id="ARBA00005254"/>
    </source>
</evidence>
<evidence type="ECO:0000313" key="4">
    <source>
        <dbReference type="Proteomes" id="UP001150266"/>
    </source>
</evidence>
<dbReference type="PROSITE" id="PS00166">
    <property type="entry name" value="ENOYL_COA_HYDRATASE"/>
    <property type="match status" value="1"/>
</dbReference>
<comment type="caution">
    <text evidence="3">The sequence shown here is derived from an EMBL/GenBank/DDBJ whole genome shotgun (WGS) entry which is preliminary data.</text>
</comment>
<dbReference type="AlphaFoldDB" id="A0A9W9AE43"/>
<dbReference type="GO" id="GO:0005777">
    <property type="term" value="C:peroxisome"/>
    <property type="evidence" value="ECO:0007669"/>
    <property type="project" value="TreeGrafter"/>
</dbReference>
<keyword evidence="4" id="KW-1185">Reference proteome</keyword>
<dbReference type="CDD" id="cd06558">
    <property type="entry name" value="crotonase-like"/>
    <property type="match status" value="1"/>
</dbReference>
<evidence type="ECO:0000313" key="3">
    <source>
        <dbReference type="EMBL" id="KAJ4480076.1"/>
    </source>
</evidence>
<dbReference type="InterPro" id="IPR001753">
    <property type="entry name" value="Enoyl-CoA_hydra/iso"/>
</dbReference>
<dbReference type="SUPFAM" id="SSF52096">
    <property type="entry name" value="ClpP/crotonase"/>
    <property type="match status" value="1"/>
</dbReference>
<sequence length="275" mass="30902">MSSYPLSLPAGSPLITLTHPKKSLWIIELHNGQDSRLTHELINSGLKPALNTVEKEWRESWRTHMRDQKANKEEGKGALIIVGRRDQDKFFSNGLDFVNSQKDPNFFQLTFDPLIERILTFPIPTIAAINGHCFAGAFMLSMACDYRVMTDGSSRRVWLSMNEVYFGAPWPTSFAALVRSKFGNDPLKRKMALEGHRFTPQEALETGIVDLVVNGNTAAVLARAEQLGDQWSGNAQGGVWGTIKMELYRDVLETIHKDVRPPNHFHEDAAAKARL</sequence>